<evidence type="ECO:0000256" key="9">
    <source>
        <dbReference type="HAMAP-Rule" id="MF_00020"/>
    </source>
</evidence>
<dbReference type="Pfam" id="PF00871">
    <property type="entry name" value="Acetate_kinase"/>
    <property type="match status" value="1"/>
</dbReference>
<keyword evidence="5 9" id="KW-0547">Nucleotide-binding</keyword>
<evidence type="ECO:0000313" key="14">
    <source>
        <dbReference type="Proteomes" id="UP000545490"/>
    </source>
</evidence>
<keyword evidence="13" id="KW-1185">Reference proteome</keyword>
<dbReference type="InterPro" id="IPR000890">
    <property type="entry name" value="Aliphatic_acid_kin_short-chain"/>
</dbReference>
<dbReference type="InterPro" id="IPR004372">
    <property type="entry name" value="Ac/propionate_kinase"/>
</dbReference>
<comment type="subcellular location">
    <subcellularLocation>
        <location evidence="9">Cytoplasm</location>
    </subcellularLocation>
</comment>
<evidence type="ECO:0000256" key="6">
    <source>
        <dbReference type="ARBA" id="ARBA00022777"/>
    </source>
</evidence>
<reference evidence="11 14" key="2">
    <citation type="submission" date="2020-08" db="EMBL/GenBank/DDBJ databases">
        <title>Genomic Encyclopedia of Type Strains, Phase IV (KMG-IV): sequencing the most valuable type-strain genomes for metagenomic binning, comparative biology and taxonomic classification.</title>
        <authorList>
            <person name="Goeker M."/>
        </authorList>
    </citation>
    <scope>NUCLEOTIDE SEQUENCE [LARGE SCALE GENOMIC DNA]</scope>
    <source>
        <strain evidence="11 14">DSM 19331</strain>
    </source>
</reference>
<dbReference type="PANTHER" id="PTHR21060">
    <property type="entry name" value="ACETATE KINASE"/>
    <property type="match status" value="1"/>
</dbReference>
<dbReference type="AlphaFoldDB" id="A0A7W6FJM9"/>
<dbReference type="InterPro" id="IPR023865">
    <property type="entry name" value="Aliphatic_acid_kinase_CS"/>
</dbReference>
<dbReference type="PRINTS" id="PR00471">
    <property type="entry name" value="ACETATEKNASE"/>
</dbReference>
<evidence type="ECO:0000256" key="4">
    <source>
        <dbReference type="ARBA" id="ARBA00022723"/>
    </source>
</evidence>
<accession>A0A7W6FJM9</accession>
<evidence type="ECO:0000256" key="2">
    <source>
        <dbReference type="ARBA" id="ARBA00022490"/>
    </source>
</evidence>
<feature type="binding site" evidence="9">
    <location>
        <begin position="281"/>
        <end position="283"/>
    </location>
    <ligand>
        <name>ATP</name>
        <dbReference type="ChEBI" id="CHEBI:30616"/>
    </ligand>
</feature>
<feature type="active site" description="Proton donor/acceptor" evidence="9">
    <location>
        <position position="150"/>
    </location>
</feature>
<evidence type="ECO:0000313" key="13">
    <source>
        <dbReference type="Proteomes" id="UP000272004"/>
    </source>
</evidence>
<evidence type="ECO:0000256" key="8">
    <source>
        <dbReference type="ARBA" id="ARBA00022842"/>
    </source>
</evidence>
<feature type="site" description="Transition state stabilizer" evidence="9">
    <location>
        <position position="239"/>
    </location>
</feature>
<feature type="binding site" evidence="9">
    <location>
        <position position="377"/>
    </location>
    <ligand>
        <name>Mg(2+)</name>
        <dbReference type="ChEBI" id="CHEBI:18420"/>
    </ligand>
</feature>
<dbReference type="Gene3D" id="3.30.420.40">
    <property type="match status" value="2"/>
</dbReference>
<comment type="cofactor">
    <cofactor evidence="9">
        <name>Mg(2+)</name>
        <dbReference type="ChEBI" id="CHEBI:18420"/>
    </cofactor>
    <cofactor evidence="9">
        <name>Mn(2+)</name>
        <dbReference type="ChEBI" id="CHEBI:29035"/>
    </cofactor>
    <text evidence="9">Mg(2+). Can also accept Mn(2+).</text>
</comment>
<dbReference type="EMBL" id="RJJU01000008">
    <property type="protein sequence ID" value="RUM11831.1"/>
    <property type="molecule type" value="Genomic_DNA"/>
</dbReference>
<name>A0A7W6FJM9_9HYPH</name>
<feature type="binding site" evidence="9">
    <location>
        <begin position="326"/>
        <end position="330"/>
    </location>
    <ligand>
        <name>ATP</name>
        <dbReference type="ChEBI" id="CHEBI:30616"/>
    </ligand>
</feature>
<evidence type="ECO:0000313" key="11">
    <source>
        <dbReference type="EMBL" id="MBB3915591.1"/>
    </source>
</evidence>
<dbReference type="PANTHER" id="PTHR21060:SF21">
    <property type="entry name" value="ACETATE KINASE"/>
    <property type="match status" value="1"/>
</dbReference>
<evidence type="ECO:0000256" key="5">
    <source>
        <dbReference type="ARBA" id="ARBA00022741"/>
    </source>
</evidence>
<keyword evidence="4 9" id="KW-0479">Metal-binding</keyword>
<keyword evidence="7 9" id="KW-0067">ATP-binding</keyword>
<dbReference type="UniPathway" id="UPA00340">
    <property type="reaction ID" value="UER00458"/>
</dbReference>
<evidence type="ECO:0000256" key="10">
    <source>
        <dbReference type="RuleBase" id="RU003835"/>
    </source>
</evidence>
<keyword evidence="3 9" id="KW-0808">Transferase</keyword>
<dbReference type="PROSITE" id="PS01076">
    <property type="entry name" value="ACETATE_KINASE_2"/>
    <property type="match status" value="1"/>
</dbReference>
<dbReference type="GO" id="GO:0006083">
    <property type="term" value="P:acetate metabolic process"/>
    <property type="evidence" value="ECO:0007669"/>
    <property type="project" value="TreeGrafter"/>
</dbReference>
<gene>
    <name evidence="9" type="primary">ackA</name>
    <name evidence="12" type="ORF">EFB14_15685</name>
    <name evidence="11" type="ORF">GGQ65_002881</name>
</gene>
<comment type="pathway">
    <text evidence="9">Metabolic intermediate biosynthesis; acetyl-CoA biosynthesis; acetyl-CoA from acetate: step 1/2.</text>
</comment>
<dbReference type="NCBIfam" id="NF005462">
    <property type="entry name" value="PRK07058.1"/>
    <property type="match status" value="1"/>
</dbReference>
<proteinExistence type="inferred from homology"/>
<dbReference type="HAMAP" id="MF_00020">
    <property type="entry name" value="Acetate_kinase"/>
    <property type="match status" value="1"/>
</dbReference>
<organism evidence="11 14">
    <name type="scientific">Rhizobium fabae</name>
    <dbReference type="NCBI Taxonomy" id="573179"/>
    <lineage>
        <taxon>Bacteria</taxon>
        <taxon>Pseudomonadati</taxon>
        <taxon>Pseudomonadota</taxon>
        <taxon>Alphaproteobacteria</taxon>
        <taxon>Hyphomicrobiales</taxon>
        <taxon>Rhizobiaceae</taxon>
        <taxon>Rhizobium/Agrobacterium group</taxon>
        <taxon>Rhizobium</taxon>
    </lineage>
</organism>
<comment type="function">
    <text evidence="9">Catalyzes the formation of acetyl phosphate from acetate and ATP. Can also catalyze the reverse reaction.</text>
</comment>
<dbReference type="EMBL" id="JACIDG010000006">
    <property type="protein sequence ID" value="MBB3915591.1"/>
    <property type="molecule type" value="Genomic_DNA"/>
</dbReference>
<dbReference type="Proteomes" id="UP000545490">
    <property type="component" value="Unassembled WGS sequence"/>
</dbReference>
<keyword evidence="2 9" id="KW-0963">Cytoplasm</keyword>
<feature type="binding site" evidence="9">
    <location>
        <position position="93"/>
    </location>
    <ligand>
        <name>substrate</name>
    </ligand>
</feature>
<dbReference type="GO" id="GO:0000287">
    <property type="term" value="F:magnesium ion binding"/>
    <property type="evidence" value="ECO:0007669"/>
    <property type="project" value="UniProtKB-UniRule"/>
</dbReference>
<dbReference type="PIRSF" id="PIRSF000722">
    <property type="entry name" value="Acetate_prop_kin"/>
    <property type="match status" value="1"/>
</dbReference>
<protein>
    <recommendedName>
        <fullName evidence="9">Acetate kinase</fullName>
        <ecNumber evidence="9">2.7.2.1</ecNumber>
    </recommendedName>
    <alternativeName>
        <fullName evidence="9">Acetokinase</fullName>
    </alternativeName>
</protein>
<dbReference type="GO" id="GO:0006085">
    <property type="term" value="P:acetyl-CoA biosynthetic process"/>
    <property type="evidence" value="ECO:0007669"/>
    <property type="project" value="UniProtKB-UniRule"/>
</dbReference>
<evidence type="ECO:0000256" key="7">
    <source>
        <dbReference type="ARBA" id="ARBA00022840"/>
    </source>
</evidence>
<dbReference type="SUPFAM" id="SSF53067">
    <property type="entry name" value="Actin-like ATPase domain"/>
    <property type="match status" value="2"/>
</dbReference>
<comment type="subunit">
    <text evidence="9">Homodimer.</text>
</comment>
<dbReference type="GO" id="GO:0005829">
    <property type="term" value="C:cytosol"/>
    <property type="evidence" value="ECO:0007669"/>
    <property type="project" value="TreeGrafter"/>
</dbReference>
<feature type="binding site" evidence="9">
    <location>
        <begin position="206"/>
        <end position="210"/>
    </location>
    <ligand>
        <name>ATP</name>
        <dbReference type="ChEBI" id="CHEBI:30616"/>
    </ligand>
</feature>
<feature type="binding site" evidence="9">
    <location>
        <position position="18"/>
    </location>
    <ligand>
        <name>ATP</name>
        <dbReference type="ChEBI" id="CHEBI:30616"/>
    </ligand>
</feature>
<dbReference type="Proteomes" id="UP000272004">
    <property type="component" value="Unassembled WGS sequence"/>
</dbReference>
<dbReference type="RefSeq" id="WP_126826754.1">
    <property type="nucleotide sequence ID" value="NZ_JACIDG010000006.1"/>
</dbReference>
<reference evidence="12 13" key="1">
    <citation type="submission" date="2018-11" db="EMBL/GenBank/DDBJ databases">
        <authorList>
            <person name="Huo Y."/>
        </authorList>
    </citation>
    <scope>NUCLEOTIDE SEQUENCE [LARGE SCALE GENOMIC DNA]</scope>
    <source>
        <strain evidence="12 13">CCBAU 33202</strain>
    </source>
</reference>
<feature type="site" description="Transition state stabilizer" evidence="9">
    <location>
        <position position="181"/>
    </location>
</feature>
<comment type="catalytic activity">
    <reaction evidence="9">
        <text>acetate + ATP = acetyl phosphate + ADP</text>
        <dbReference type="Rhea" id="RHEA:11352"/>
        <dbReference type="ChEBI" id="CHEBI:22191"/>
        <dbReference type="ChEBI" id="CHEBI:30089"/>
        <dbReference type="ChEBI" id="CHEBI:30616"/>
        <dbReference type="ChEBI" id="CHEBI:456216"/>
        <dbReference type="EC" id="2.7.2.1"/>
    </reaction>
</comment>
<sequence length="392" mass="42222">MPSTDLLLTFNAGSSTIKIGIFARDGAEARRIGKGVIDFRAEPLSLSLIKGSQTFEMPLKAKLTEDLQDVIDETFVRLGDHFDIAATRVAGHRVVHGGDRFIGPTALDAATIDALDALTPLAPLHQPQALRFIRALRHLKPHLAQTASFDTAFHATQDDLVRRFAIPRALHDEGVKRYGFHGLSYKFIAGELRRRAPSAAKAVVAHLGSGASLCALDQGVSRDCSMGFSTLDGIPMATRPGWLDPGVILHLAGEKKQSFREIEDLLYHRSGLLGVSGISADTRELLKDGRPEARQAIDLLTLRIAGEIGRMTATLGGLDAVIFTAGIGEHQPEIRAGVAKRLSWLGLAIDEKANAANDFTISTGESRIATHVIATNEEQVIADEALSILRGD</sequence>
<dbReference type="GO" id="GO:0005524">
    <property type="term" value="F:ATP binding"/>
    <property type="evidence" value="ECO:0007669"/>
    <property type="project" value="UniProtKB-KW"/>
</dbReference>
<comment type="caution">
    <text evidence="11">The sequence shown here is derived from an EMBL/GenBank/DDBJ whole genome shotgun (WGS) entry which is preliminary data.</text>
</comment>
<dbReference type="GO" id="GO:0008776">
    <property type="term" value="F:acetate kinase activity"/>
    <property type="evidence" value="ECO:0007669"/>
    <property type="project" value="UniProtKB-UniRule"/>
</dbReference>
<evidence type="ECO:0000256" key="3">
    <source>
        <dbReference type="ARBA" id="ARBA00022679"/>
    </source>
</evidence>
<dbReference type="EC" id="2.7.2.1" evidence="9"/>
<evidence type="ECO:0000313" key="12">
    <source>
        <dbReference type="EMBL" id="RUM11831.1"/>
    </source>
</evidence>
<comment type="similarity">
    <text evidence="1 9 10">Belongs to the acetokinase family.</text>
</comment>
<feature type="binding site" evidence="9">
    <location>
        <position position="11"/>
    </location>
    <ligand>
        <name>Mg(2+)</name>
        <dbReference type="ChEBI" id="CHEBI:18420"/>
    </ligand>
</feature>
<keyword evidence="8 9" id="KW-0460">Magnesium</keyword>
<dbReference type="InterPro" id="IPR043129">
    <property type="entry name" value="ATPase_NBD"/>
</dbReference>
<keyword evidence="6 9" id="KW-0418">Kinase</keyword>
<evidence type="ECO:0000256" key="1">
    <source>
        <dbReference type="ARBA" id="ARBA00008748"/>
    </source>
</evidence>
<dbReference type="NCBIfam" id="TIGR00016">
    <property type="entry name" value="ackA"/>
    <property type="match status" value="1"/>
</dbReference>